<evidence type="ECO:0000313" key="1">
    <source>
        <dbReference type="EMBL" id="QNI32785.1"/>
    </source>
</evidence>
<dbReference type="InterPro" id="IPR043019">
    <property type="entry name" value="GrlR_sf"/>
</dbReference>
<evidence type="ECO:0008006" key="3">
    <source>
        <dbReference type="Google" id="ProtNLM"/>
    </source>
</evidence>
<name>A0A7G8BJR5_9BACT</name>
<protein>
    <recommendedName>
        <fullName evidence="3">T3SS negative regulator,GrlR</fullName>
    </recommendedName>
</protein>
<dbReference type="KEGG" id="adin:H7849_01935"/>
<dbReference type="RefSeq" id="WP_186743739.1">
    <property type="nucleotide sequence ID" value="NZ_CP060394.1"/>
</dbReference>
<accession>A0A7G8BJR5</accession>
<dbReference type="Proteomes" id="UP000515312">
    <property type="component" value="Chromosome"/>
</dbReference>
<reference evidence="1 2" key="1">
    <citation type="submission" date="2020-08" db="EMBL/GenBank/DDBJ databases">
        <title>Edaphobacter telluris sp. nov. and Acidobacterium dinghuensis sp. nov., two acidobacteria isolated from forest soil.</title>
        <authorList>
            <person name="Fu J."/>
            <person name="Qiu L."/>
        </authorList>
    </citation>
    <scope>NUCLEOTIDE SEQUENCE [LARGE SCALE GENOMIC DNA]</scope>
    <source>
        <strain evidence="1">4Y35</strain>
    </source>
</reference>
<dbReference type="Gene3D" id="2.40.128.380">
    <property type="entry name" value="T3SS negative regulator GrlR"/>
    <property type="match status" value="1"/>
</dbReference>
<sequence length="111" mass="12094">MDGLWTVEFGSSAGIFGGGIAVLSRGKIYGGDSGYFYLGSYRLENHSFTARLEVQPFIDSFQSVFGTIGKRFTLLLEGSLKDENNAIAQGQPIGMPEMRFGAKLTKRSDVD</sequence>
<dbReference type="AlphaFoldDB" id="A0A7G8BJR5"/>
<gene>
    <name evidence="1" type="ORF">H7849_01935</name>
</gene>
<organism evidence="1 2">
    <name type="scientific">Alloacidobacterium dinghuense</name>
    <dbReference type="NCBI Taxonomy" id="2763107"/>
    <lineage>
        <taxon>Bacteria</taxon>
        <taxon>Pseudomonadati</taxon>
        <taxon>Acidobacteriota</taxon>
        <taxon>Terriglobia</taxon>
        <taxon>Terriglobales</taxon>
        <taxon>Acidobacteriaceae</taxon>
        <taxon>Alloacidobacterium</taxon>
    </lineage>
</organism>
<proteinExistence type="predicted"/>
<dbReference type="EMBL" id="CP060394">
    <property type="protein sequence ID" value="QNI32785.1"/>
    <property type="molecule type" value="Genomic_DNA"/>
</dbReference>
<evidence type="ECO:0000313" key="2">
    <source>
        <dbReference type="Proteomes" id="UP000515312"/>
    </source>
</evidence>
<keyword evidence="2" id="KW-1185">Reference proteome</keyword>